<dbReference type="AlphaFoldDB" id="A0A2U3N0A5"/>
<dbReference type="PIRSF" id="PIRSF037495">
    <property type="entry name" value="Opine_OX_OoxA/HcnB"/>
    <property type="match status" value="1"/>
</dbReference>
<organism evidence="3 4">
    <name type="scientific">Acinetobacter stercoris</name>
    <dbReference type="NCBI Taxonomy" id="2126983"/>
    <lineage>
        <taxon>Bacteria</taxon>
        <taxon>Pseudomonadati</taxon>
        <taxon>Pseudomonadota</taxon>
        <taxon>Gammaproteobacteria</taxon>
        <taxon>Moraxellales</taxon>
        <taxon>Moraxellaceae</taxon>
        <taxon>Acinetobacter</taxon>
    </lineage>
</organism>
<dbReference type="InterPro" id="IPR023753">
    <property type="entry name" value="FAD/NAD-binding_dom"/>
</dbReference>
<proteinExistence type="predicted"/>
<dbReference type="Gene3D" id="1.10.10.1100">
    <property type="entry name" value="BFD-like [2Fe-2S]-binding domain"/>
    <property type="match status" value="1"/>
</dbReference>
<dbReference type="PANTHER" id="PTHR42949">
    <property type="entry name" value="ANAEROBIC GLYCEROL-3-PHOSPHATE DEHYDROGENASE SUBUNIT B"/>
    <property type="match status" value="1"/>
</dbReference>
<dbReference type="SUPFAM" id="SSF51905">
    <property type="entry name" value="FAD/NAD(P)-binding domain"/>
    <property type="match status" value="1"/>
</dbReference>
<dbReference type="Gene3D" id="3.50.50.60">
    <property type="entry name" value="FAD/NAD(P)-binding domain"/>
    <property type="match status" value="2"/>
</dbReference>
<dbReference type="Proteomes" id="UP000245974">
    <property type="component" value="Unassembled WGS sequence"/>
</dbReference>
<dbReference type="InterPro" id="IPR041854">
    <property type="entry name" value="BFD-like_2Fe2S-bd_dom_sf"/>
</dbReference>
<dbReference type="Pfam" id="PF07992">
    <property type="entry name" value="Pyr_redox_2"/>
    <property type="match status" value="1"/>
</dbReference>
<evidence type="ECO:0000259" key="2">
    <source>
        <dbReference type="Pfam" id="PF07992"/>
    </source>
</evidence>
<dbReference type="InterPro" id="IPR051691">
    <property type="entry name" value="Metab_Enz_Cyan_OpOx_G3PDH"/>
</dbReference>
<dbReference type="EC" id="1.4.99.5" evidence="3"/>
<reference evidence="4" key="1">
    <citation type="submission" date="2018-03" db="EMBL/GenBank/DDBJ databases">
        <authorList>
            <person name="Blom J."/>
        </authorList>
    </citation>
    <scope>NUCLEOTIDE SEQUENCE [LARGE SCALE GENOMIC DNA]</scope>
    <source>
        <strain evidence="4">KPC-SM-21</strain>
    </source>
</reference>
<gene>
    <name evidence="3" type="primary">hcnB</name>
    <name evidence="3" type="ORF">KPC_2279</name>
</gene>
<dbReference type="InParanoid" id="A0A2U3N0A5"/>
<dbReference type="GO" id="GO:0050622">
    <property type="term" value="F:glycine dehydrogenase (cyanide-forming) activity"/>
    <property type="evidence" value="ECO:0007669"/>
    <property type="project" value="UniProtKB-EC"/>
</dbReference>
<feature type="domain" description="FAD/NAD(P)-binding" evidence="2">
    <location>
        <begin position="16"/>
        <end position="298"/>
    </location>
</feature>
<accession>A0A2U3N0A5</accession>
<protein>
    <submittedName>
        <fullName evidence="3">Hydrogen cyanide synthase subunit HcnB</fullName>
        <ecNumber evidence="3">1.4.99.5</ecNumber>
    </submittedName>
</protein>
<keyword evidence="1 3" id="KW-0560">Oxidoreductase</keyword>
<dbReference type="InterPro" id="IPR036188">
    <property type="entry name" value="FAD/NAD-bd_sf"/>
</dbReference>
<dbReference type="PANTHER" id="PTHR42949:SF3">
    <property type="entry name" value="ANAEROBIC GLYCEROL-3-PHOSPHATE DEHYDROGENASE SUBUNIT B"/>
    <property type="match status" value="1"/>
</dbReference>
<evidence type="ECO:0000313" key="4">
    <source>
        <dbReference type="Proteomes" id="UP000245974"/>
    </source>
</evidence>
<name>A0A2U3N0A5_9GAMM</name>
<dbReference type="PRINTS" id="PR00368">
    <property type="entry name" value="FADPNR"/>
</dbReference>
<keyword evidence="4" id="KW-1185">Reference proteome</keyword>
<sequence>MSTWNEGGNAAMKKQYDIVIVGAGPAGLAAAITAGRSGQSIAILDNNPAMGGQIWRSGTVLATPEIAQEMQQKILLSKNIEILTSAKIVAAPASGQLLVELADLSVVLNYQKLILCTGARELFLPFPGWTLPGVTGAGGLQALIKAGTPVKNRRIVIAGSGPLLLASADTARKVGAQVLYIAEQANKSSVHKFAYQLWRWPAKLIQALFLPHQLYKTDSYILEAIGTEKLERVKLQTPKGIVEIECDHLACGFGLIPNIQLAQLLNCDIENQAIVVNELQQTSQDQIFAAGECTGFGGSELALVEGEIAGFAATGQMDLASRLFKKRQHYQKFADILQQSFSLREELKTLAQSDTIFCRCEDVTFSKVVERSCWVDAKLHTRCGMGACQGSTCAAAARFIFGWQVPNSRPPLLPTRAKSLISLQSSTLNQP</sequence>
<evidence type="ECO:0000313" key="3">
    <source>
        <dbReference type="EMBL" id="SPL71101.1"/>
    </source>
</evidence>
<evidence type="ECO:0000256" key="1">
    <source>
        <dbReference type="ARBA" id="ARBA00023002"/>
    </source>
</evidence>
<dbReference type="InterPro" id="IPR017224">
    <property type="entry name" value="Opine_Oxase_asu/HCN_bsu"/>
</dbReference>
<dbReference type="PRINTS" id="PR00469">
    <property type="entry name" value="PNDRDTASEII"/>
</dbReference>
<dbReference type="EMBL" id="OOGT01000105">
    <property type="protein sequence ID" value="SPL71101.1"/>
    <property type="molecule type" value="Genomic_DNA"/>
</dbReference>